<evidence type="ECO:0000313" key="16">
    <source>
        <dbReference type="Proteomes" id="UP001501456"/>
    </source>
</evidence>
<dbReference type="InterPro" id="IPR036615">
    <property type="entry name" value="Mur_ligase_C_dom_sf"/>
</dbReference>
<evidence type="ECO:0000256" key="9">
    <source>
        <dbReference type="ARBA" id="ARBA00023316"/>
    </source>
</evidence>
<comment type="catalytic activity">
    <reaction evidence="10 11">
        <text>D-alanyl-D-alanine + UDP-N-acetyl-alpha-D-muramoyl-L-alanyl-gamma-D-glutamyl-meso-2,6-diaminopimelate + ATP = UDP-N-acetyl-alpha-D-muramoyl-L-alanyl-gamma-D-glutamyl-meso-2,6-diaminopimeloyl-D-alanyl-D-alanine + ADP + phosphate + H(+)</text>
        <dbReference type="Rhea" id="RHEA:28374"/>
        <dbReference type="ChEBI" id="CHEBI:15378"/>
        <dbReference type="ChEBI" id="CHEBI:30616"/>
        <dbReference type="ChEBI" id="CHEBI:43474"/>
        <dbReference type="ChEBI" id="CHEBI:57822"/>
        <dbReference type="ChEBI" id="CHEBI:61386"/>
        <dbReference type="ChEBI" id="CHEBI:83905"/>
        <dbReference type="ChEBI" id="CHEBI:456216"/>
        <dbReference type="EC" id="6.3.2.10"/>
    </reaction>
</comment>
<evidence type="ECO:0000256" key="7">
    <source>
        <dbReference type="ARBA" id="ARBA00022984"/>
    </source>
</evidence>
<evidence type="ECO:0000259" key="12">
    <source>
        <dbReference type="Pfam" id="PF01225"/>
    </source>
</evidence>
<dbReference type="SUPFAM" id="SSF53244">
    <property type="entry name" value="MurD-like peptide ligases, peptide-binding domain"/>
    <property type="match status" value="1"/>
</dbReference>
<comment type="pathway">
    <text evidence="10 11">Cell wall biogenesis; peptidoglycan biosynthesis.</text>
</comment>
<dbReference type="InterPro" id="IPR000713">
    <property type="entry name" value="Mur_ligase_N"/>
</dbReference>
<dbReference type="Gene3D" id="3.90.190.20">
    <property type="entry name" value="Mur ligase, C-terminal domain"/>
    <property type="match status" value="1"/>
</dbReference>
<protein>
    <recommendedName>
        <fullName evidence="10 11">UDP-N-acetylmuramoyl-tripeptide--D-alanyl-D-alanine ligase</fullName>
        <ecNumber evidence="10 11">6.3.2.10</ecNumber>
    </recommendedName>
    <alternativeName>
        <fullName evidence="10">D-alanyl-D-alanine-adding enzyme</fullName>
    </alternativeName>
</protein>
<sequence length="422" mass="47302">MKIEEIYQLYLNSNNVSTDTRTIEPNDIYFALKGDNFDGNKFCKQALEKGAKYCIVDNKEGLLNDHCILVSNTLDTLQKLATHHRITLNIPIVALTGSNGKTTTKELINEVLSQEYQTSATKGNLNNHIGVPLTLLKMTSATEIGIVEMGANHANEIAFLCNIALPDYGVITNFGKAHLEGFGSIEGVIKAKSELYNHLKENNKTIFINTDDLVQITQTKGYNNIVSFNNETISFLECQPYVSVSYQNTKIDSKLTGKYNYTNIAIAIAIGNHFKVSLNNIKHAIENYTPSNNRSQLIKKGDNTILLDAYNANPTSMKAALENFHQIKHENKILFLGDMFELGKDSDFEHQAIISYLDNNSFAEVFLTGKNFHKTSHTDKSINTFDSFESLKVFLETKKFNNAYILIKGSRGMALERIIDLI</sequence>
<feature type="binding site" evidence="10">
    <location>
        <begin position="97"/>
        <end position="103"/>
    </location>
    <ligand>
        <name>ATP</name>
        <dbReference type="ChEBI" id="CHEBI:30616"/>
    </ligand>
</feature>
<dbReference type="InterPro" id="IPR036565">
    <property type="entry name" value="Mur-like_cat_sf"/>
</dbReference>
<dbReference type="Pfam" id="PF08245">
    <property type="entry name" value="Mur_ligase_M"/>
    <property type="match status" value="1"/>
</dbReference>
<evidence type="ECO:0000256" key="1">
    <source>
        <dbReference type="ARBA" id="ARBA00022490"/>
    </source>
</evidence>
<dbReference type="EC" id="6.3.2.10" evidence="10 11"/>
<keyword evidence="7 10" id="KW-0573">Peptidoglycan synthesis</keyword>
<feature type="domain" description="Mur ligase central" evidence="14">
    <location>
        <begin position="96"/>
        <end position="270"/>
    </location>
</feature>
<dbReference type="HAMAP" id="MF_02019">
    <property type="entry name" value="MurF"/>
    <property type="match status" value="1"/>
</dbReference>
<evidence type="ECO:0000313" key="15">
    <source>
        <dbReference type="EMBL" id="GAA3784968.1"/>
    </source>
</evidence>
<dbReference type="InterPro" id="IPR035911">
    <property type="entry name" value="MurE/MurF_N"/>
</dbReference>
<dbReference type="Gene3D" id="3.40.1190.10">
    <property type="entry name" value="Mur-like, catalytic domain"/>
    <property type="match status" value="1"/>
</dbReference>
<dbReference type="InterPro" id="IPR051046">
    <property type="entry name" value="MurCDEF_CellWall_CoF430Synth"/>
</dbReference>
<feature type="domain" description="Mur ligase C-terminal" evidence="13">
    <location>
        <begin position="294"/>
        <end position="379"/>
    </location>
</feature>
<dbReference type="SUPFAM" id="SSF63418">
    <property type="entry name" value="MurE/MurF N-terminal domain"/>
    <property type="match status" value="1"/>
</dbReference>
<comment type="caution">
    <text evidence="15">The sequence shown here is derived from an EMBL/GenBank/DDBJ whole genome shotgun (WGS) entry which is preliminary data.</text>
</comment>
<dbReference type="Gene3D" id="3.40.1390.10">
    <property type="entry name" value="MurE/MurF, N-terminal domain"/>
    <property type="match status" value="1"/>
</dbReference>
<keyword evidence="5 10" id="KW-0067">ATP-binding</keyword>
<dbReference type="SUPFAM" id="SSF53623">
    <property type="entry name" value="MurD-like peptide ligases, catalytic domain"/>
    <property type="match status" value="1"/>
</dbReference>
<keyword evidence="16" id="KW-1185">Reference proteome</keyword>
<evidence type="ECO:0000256" key="8">
    <source>
        <dbReference type="ARBA" id="ARBA00023306"/>
    </source>
</evidence>
<dbReference type="Pfam" id="PF01225">
    <property type="entry name" value="Mur_ligase"/>
    <property type="match status" value="1"/>
</dbReference>
<evidence type="ECO:0000256" key="6">
    <source>
        <dbReference type="ARBA" id="ARBA00022960"/>
    </source>
</evidence>
<evidence type="ECO:0000256" key="11">
    <source>
        <dbReference type="RuleBase" id="RU004136"/>
    </source>
</evidence>
<evidence type="ECO:0000256" key="5">
    <source>
        <dbReference type="ARBA" id="ARBA00022840"/>
    </source>
</evidence>
<keyword evidence="1 10" id="KW-0963">Cytoplasm</keyword>
<accession>A0ABP7H6F4</accession>
<keyword evidence="3 10" id="KW-0132">Cell division</keyword>
<keyword evidence="2 10" id="KW-0436">Ligase</keyword>
<dbReference type="GO" id="GO:0016874">
    <property type="term" value="F:ligase activity"/>
    <property type="evidence" value="ECO:0007669"/>
    <property type="project" value="UniProtKB-KW"/>
</dbReference>
<dbReference type="Pfam" id="PF02875">
    <property type="entry name" value="Mur_ligase_C"/>
    <property type="match status" value="1"/>
</dbReference>
<dbReference type="InterPro" id="IPR005863">
    <property type="entry name" value="UDP-N-AcMur_synth"/>
</dbReference>
<dbReference type="InterPro" id="IPR013221">
    <property type="entry name" value="Mur_ligase_cen"/>
</dbReference>
<proteinExistence type="inferred from homology"/>
<dbReference type="InterPro" id="IPR004101">
    <property type="entry name" value="Mur_ligase_C"/>
</dbReference>
<evidence type="ECO:0000259" key="13">
    <source>
        <dbReference type="Pfam" id="PF02875"/>
    </source>
</evidence>
<organism evidence="15 16">
    <name type="scientific">Corallibacter vietnamensis</name>
    <dbReference type="NCBI Taxonomy" id="904130"/>
    <lineage>
        <taxon>Bacteria</taxon>
        <taxon>Pseudomonadati</taxon>
        <taxon>Bacteroidota</taxon>
        <taxon>Flavobacteriia</taxon>
        <taxon>Flavobacteriales</taxon>
        <taxon>Flavobacteriaceae</taxon>
        <taxon>Corallibacter</taxon>
    </lineage>
</organism>
<evidence type="ECO:0000256" key="4">
    <source>
        <dbReference type="ARBA" id="ARBA00022741"/>
    </source>
</evidence>
<comment type="subcellular location">
    <subcellularLocation>
        <location evidence="10 11">Cytoplasm</location>
    </subcellularLocation>
</comment>
<evidence type="ECO:0000256" key="2">
    <source>
        <dbReference type="ARBA" id="ARBA00022598"/>
    </source>
</evidence>
<reference evidence="16" key="1">
    <citation type="journal article" date="2019" name="Int. J. Syst. Evol. Microbiol.">
        <title>The Global Catalogue of Microorganisms (GCM) 10K type strain sequencing project: providing services to taxonomists for standard genome sequencing and annotation.</title>
        <authorList>
            <consortium name="The Broad Institute Genomics Platform"/>
            <consortium name="The Broad Institute Genome Sequencing Center for Infectious Disease"/>
            <person name="Wu L."/>
            <person name="Ma J."/>
        </authorList>
    </citation>
    <scope>NUCLEOTIDE SEQUENCE [LARGE SCALE GENOMIC DNA]</scope>
    <source>
        <strain evidence="16">JCM 17525</strain>
    </source>
</reference>
<feature type="domain" description="Mur ligase N-terminal catalytic" evidence="12">
    <location>
        <begin position="15"/>
        <end position="60"/>
    </location>
</feature>
<gene>
    <name evidence="10" type="primary">murF</name>
    <name evidence="15" type="ORF">GCM10022271_16740</name>
</gene>
<evidence type="ECO:0000256" key="3">
    <source>
        <dbReference type="ARBA" id="ARBA00022618"/>
    </source>
</evidence>
<evidence type="ECO:0000256" key="10">
    <source>
        <dbReference type="HAMAP-Rule" id="MF_02019"/>
    </source>
</evidence>
<evidence type="ECO:0000259" key="14">
    <source>
        <dbReference type="Pfam" id="PF08245"/>
    </source>
</evidence>
<dbReference type="PANTHER" id="PTHR43024:SF1">
    <property type="entry name" value="UDP-N-ACETYLMURAMOYL-TRIPEPTIDE--D-ALANYL-D-ALANINE LIGASE"/>
    <property type="match status" value="1"/>
</dbReference>
<keyword evidence="8 10" id="KW-0131">Cell cycle</keyword>
<dbReference type="Proteomes" id="UP001501456">
    <property type="component" value="Unassembled WGS sequence"/>
</dbReference>
<dbReference type="NCBIfam" id="TIGR01143">
    <property type="entry name" value="murF"/>
    <property type="match status" value="1"/>
</dbReference>
<dbReference type="PANTHER" id="PTHR43024">
    <property type="entry name" value="UDP-N-ACETYLMURAMOYL-TRIPEPTIDE--D-ALANYL-D-ALANINE LIGASE"/>
    <property type="match status" value="1"/>
</dbReference>
<name>A0ABP7H6F4_9FLAO</name>
<keyword evidence="4 10" id="KW-0547">Nucleotide-binding</keyword>
<keyword evidence="9 10" id="KW-0961">Cell wall biogenesis/degradation</keyword>
<keyword evidence="6 10" id="KW-0133">Cell shape</keyword>
<dbReference type="EMBL" id="BAABBI010000002">
    <property type="protein sequence ID" value="GAA3784968.1"/>
    <property type="molecule type" value="Genomic_DNA"/>
</dbReference>
<comment type="function">
    <text evidence="10 11">Involved in cell wall formation. Catalyzes the final step in the synthesis of UDP-N-acetylmuramoyl-pentapeptide, the precursor of murein.</text>
</comment>
<comment type="similarity">
    <text evidence="10">Belongs to the MurCDEF family. MurF subfamily.</text>
</comment>
<dbReference type="RefSeq" id="WP_344729367.1">
    <property type="nucleotide sequence ID" value="NZ_BAABBI010000002.1"/>
</dbReference>